<dbReference type="AlphaFoldDB" id="A0A3E2TNT5"/>
<proteinExistence type="predicted"/>
<evidence type="ECO:0000256" key="1">
    <source>
        <dbReference type="SAM" id="Phobius"/>
    </source>
</evidence>
<keyword evidence="1" id="KW-1133">Transmembrane helix</keyword>
<accession>A0A3E2TNT5</accession>
<gene>
    <name evidence="2" type="ORF">DW070_07725</name>
</gene>
<dbReference type="NCBIfam" id="TIGR04086">
    <property type="entry name" value="TIGR04086_membr"/>
    <property type="match status" value="1"/>
</dbReference>
<feature type="transmembrane region" description="Helical" evidence="1">
    <location>
        <begin position="100"/>
        <end position="121"/>
    </location>
</feature>
<keyword evidence="1" id="KW-0812">Transmembrane</keyword>
<protein>
    <submittedName>
        <fullName evidence="2">TIGR04086 family membrane protein</fullName>
    </submittedName>
</protein>
<dbReference type="Proteomes" id="UP000260773">
    <property type="component" value="Unassembled WGS sequence"/>
</dbReference>
<dbReference type="EMBL" id="QVEP01000014">
    <property type="protein sequence ID" value="RGB80079.1"/>
    <property type="molecule type" value="Genomic_DNA"/>
</dbReference>
<feature type="transmembrane region" description="Helical" evidence="1">
    <location>
        <begin position="72"/>
        <end position="93"/>
    </location>
</feature>
<evidence type="ECO:0000313" key="2">
    <source>
        <dbReference type="EMBL" id="RGB80079.1"/>
    </source>
</evidence>
<name>A0A3E2TNT5_9FIRM</name>
<dbReference type="InterPro" id="IPR023804">
    <property type="entry name" value="DUF3792_TM"/>
</dbReference>
<reference evidence="2 3" key="1">
    <citation type="submission" date="2018-08" db="EMBL/GenBank/DDBJ databases">
        <title>A genome reference for cultivated species of the human gut microbiota.</title>
        <authorList>
            <person name="Zou Y."/>
            <person name="Xue W."/>
            <person name="Luo G."/>
        </authorList>
    </citation>
    <scope>NUCLEOTIDE SEQUENCE [LARGE SCALE GENOMIC DNA]</scope>
    <source>
        <strain evidence="2 3">AF45-17</strain>
    </source>
</reference>
<evidence type="ECO:0000313" key="3">
    <source>
        <dbReference type="Proteomes" id="UP000260773"/>
    </source>
</evidence>
<feature type="transmembrane region" description="Helical" evidence="1">
    <location>
        <begin position="41"/>
        <end position="66"/>
    </location>
</feature>
<comment type="caution">
    <text evidence="2">The sequence shown here is derived from an EMBL/GenBank/DDBJ whole genome shotgun (WGS) entry which is preliminary data.</text>
</comment>
<organism evidence="2 3">
    <name type="scientific">Coprococcus catus</name>
    <dbReference type="NCBI Taxonomy" id="116085"/>
    <lineage>
        <taxon>Bacteria</taxon>
        <taxon>Bacillati</taxon>
        <taxon>Bacillota</taxon>
        <taxon>Clostridia</taxon>
        <taxon>Lachnospirales</taxon>
        <taxon>Lachnospiraceae</taxon>
        <taxon>Coprococcus</taxon>
    </lineage>
</organism>
<dbReference type="Pfam" id="PF12670">
    <property type="entry name" value="DUF3792"/>
    <property type="match status" value="1"/>
</dbReference>
<feature type="transmembrane region" description="Helical" evidence="1">
    <location>
        <begin position="127"/>
        <end position="149"/>
    </location>
</feature>
<keyword evidence="1" id="KW-0472">Membrane</keyword>
<sequence>MSFWWIWGIYFMDHVVLRNDFGMDKKLGAVSGGLEIVRVMAAAWLISVMISAVGMVLASLIFYAVGEGQNRIRVSVYVVVVLAVLIGGIYAGHRIGYRRFLWGLALGAIYYITLCLISVVSGCMAAAGWQFCLPFVLLCLGSGMLGGMLG</sequence>